<evidence type="ECO:0000313" key="2">
    <source>
        <dbReference type="Proteomes" id="UP001454036"/>
    </source>
</evidence>
<accession>A0AAV3PKG6</accession>
<keyword evidence="2" id="KW-1185">Reference proteome</keyword>
<organism evidence="1 2">
    <name type="scientific">Lithospermum erythrorhizon</name>
    <name type="common">Purple gromwell</name>
    <name type="synonym">Lithospermum officinale var. erythrorhizon</name>
    <dbReference type="NCBI Taxonomy" id="34254"/>
    <lineage>
        <taxon>Eukaryota</taxon>
        <taxon>Viridiplantae</taxon>
        <taxon>Streptophyta</taxon>
        <taxon>Embryophyta</taxon>
        <taxon>Tracheophyta</taxon>
        <taxon>Spermatophyta</taxon>
        <taxon>Magnoliopsida</taxon>
        <taxon>eudicotyledons</taxon>
        <taxon>Gunneridae</taxon>
        <taxon>Pentapetalae</taxon>
        <taxon>asterids</taxon>
        <taxon>lamiids</taxon>
        <taxon>Boraginales</taxon>
        <taxon>Boraginaceae</taxon>
        <taxon>Boraginoideae</taxon>
        <taxon>Lithospermeae</taxon>
        <taxon>Lithospermum</taxon>
    </lineage>
</organism>
<protein>
    <submittedName>
        <fullName evidence="1">Uncharacterized protein</fullName>
    </submittedName>
</protein>
<comment type="caution">
    <text evidence="1">The sequence shown here is derived from an EMBL/GenBank/DDBJ whole genome shotgun (WGS) entry which is preliminary data.</text>
</comment>
<name>A0AAV3PKG6_LITER</name>
<sequence>MRFLTLAEKSFYKDKARITWLEEGDANTTFFQSKYKVQSVRNRILSIKDRNRIMLTNYEKVKEEVVVGFYRDLFADHSITQINYEEELGHIIKKRIVLEDGDALQGMVTNNEIGRALINMKKGKAPGPDGFSVDFFKHSWNVVKENVFEAAKTFFATCHMPKALNNTNVC</sequence>
<reference evidence="1 2" key="1">
    <citation type="submission" date="2024-01" db="EMBL/GenBank/DDBJ databases">
        <title>The complete chloroplast genome sequence of Lithospermum erythrorhizon: insights into the phylogenetic relationship among Boraginaceae species and the maternal lineages of purple gromwells.</title>
        <authorList>
            <person name="Okada T."/>
            <person name="Watanabe K."/>
        </authorList>
    </citation>
    <scope>NUCLEOTIDE SEQUENCE [LARGE SCALE GENOMIC DNA]</scope>
</reference>
<evidence type="ECO:0000313" key="1">
    <source>
        <dbReference type="EMBL" id="GAA0152170.1"/>
    </source>
</evidence>
<gene>
    <name evidence="1" type="ORF">LIER_10717</name>
</gene>
<dbReference type="AlphaFoldDB" id="A0AAV3PKG6"/>
<dbReference type="Proteomes" id="UP001454036">
    <property type="component" value="Unassembled WGS sequence"/>
</dbReference>
<dbReference type="EMBL" id="BAABME010001929">
    <property type="protein sequence ID" value="GAA0152170.1"/>
    <property type="molecule type" value="Genomic_DNA"/>
</dbReference>
<proteinExistence type="predicted"/>